<dbReference type="PANTHER" id="PTHR23429:SF0">
    <property type="entry name" value="GLUCOSE-6-PHOSPHATE 1-DEHYDROGENASE"/>
    <property type="match status" value="1"/>
</dbReference>
<dbReference type="PROSITE" id="PS00069">
    <property type="entry name" value="G6P_DEHYDROGENASE"/>
    <property type="match status" value="1"/>
</dbReference>
<proteinExistence type="inferred from homology"/>
<sequence length="480" mass="51681">MTPAASMERTDAVHSDALVVFGFTGDLASKKIFPALYAMARKGTLTVPVIGVASSVLDIDQIRQLVRGSLQRQGGIDDDAALERLLSLLHYCCGDYRSSETFTALKAALGGARRPAHYLAIPPALFATVIQGLGAAGLAQDARVIVEKPFGRDLASAIALDAVARSVFAPASIFRIDHYLGKEVIMNILYLRFANSFLEPILNRQHVESVQVTLAEDFGIGGRGGFYESAGCLRDVVENHLFQIVALLAMDPPADRSVAALHSAKASVFRAMRPLAPDDLVRGQYDGYRQEKDVAADSDVETFCALRLFIDSWRWAGVPWYLRSGKELAADATEVRVQWRAPPQRLFDDAVPADGQANYLRIALHPVPAIALAARVKRPGHEFVGEQRELHLCEDALGDESPYERLLGDAMAGDGALFTSQEAVEAAWAAVDPVLARHHRALPYAPGSWGPAATDALVAPPGGWHNPQPDSGCGKAGATT</sequence>
<feature type="region of interest" description="Disordered" evidence="8">
    <location>
        <begin position="458"/>
        <end position="480"/>
    </location>
</feature>
<evidence type="ECO:0000313" key="12">
    <source>
        <dbReference type="Proteomes" id="UP001596037"/>
    </source>
</evidence>
<dbReference type="EC" id="1.1.1.49" evidence="7"/>
<dbReference type="SUPFAM" id="SSF51735">
    <property type="entry name" value="NAD(P)-binding Rossmann-fold domains"/>
    <property type="match status" value="1"/>
</dbReference>
<reference evidence="12" key="1">
    <citation type="journal article" date="2019" name="Int. J. Syst. Evol. Microbiol.">
        <title>The Global Catalogue of Microorganisms (GCM) 10K type strain sequencing project: providing services to taxonomists for standard genome sequencing and annotation.</title>
        <authorList>
            <consortium name="The Broad Institute Genomics Platform"/>
            <consortium name="The Broad Institute Genome Sequencing Center for Infectious Disease"/>
            <person name="Wu L."/>
            <person name="Ma J."/>
        </authorList>
    </citation>
    <scope>NUCLEOTIDE SEQUENCE [LARGE SCALE GENOMIC DNA]</scope>
    <source>
        <strain evidence="12">CCUG 57401</strain>
    </source>
</reference>
<evidence type="ECO:0000256" key="3">
    <source>
        <dbReference type="ARBA" id="ARBA00022526"/>
    </source>
</evidence>
<evidence type="ECO:0000256" key="7">
    <source>
        <dbReference type="HAMAP-Rule" id="MF_00966"/>
    </source>
</evidence>
<dbReference type="RefSeq" id="WP_376849321.1">
    <property type="nucleotide sequence ID" value="NZ_JBHSMF010000006.1"/>
</dbReference>
<evidence type="ECO:0000259" key="9">
    <source>
        <dbReference type="Pfam" id="PF00479"/>
    </source>
</evidence>
<keyword evidence="3 7" id="KW-0313">Glucose metabolism</keyword>
<keyword evidence="4 7" id="KW-0521">NADP</keyword>
<feature type="domain" description="Glucose-6-phosphate dehydrogenase NAD-binding" evidence="9">
    <location>
        <begin position="19"/>
        <end position="187"/>
    </location>
</feature>
<dbReference type="Gene3D" id="3.30.360.10">
    <property type="entry name" value="Dihydrodipicolinate Reductase, domain 2"/>
    <property type="match status" value="1"/>
</dbReference>
<feature type="binding site" evidence="7">
    <location>
        <position position="182"/>
    </location>
    <ligand>
        <name>substrate</name>
    </ligand>
</feature>
<dbReference type="InterPro" id="IPR022674">
    <property type="entry name" value="G6P_DH_NAD-bd"/>
</dbReference>
<dbReference type="InterPro" id="IPR019796">
    <property type="entry name" value="G6P_DH_AS"/>
</dbReference>
<dbReference type="Gene3D" id="3.40.50.720">
    <property type="entry name" value="NAD(P)-binding Rossmann-like Domain"/>
    <property type="match status" value="1"/>
</dbReference>
<dbReference type="HAMAP" id="MF_00966">
    <property type="entry name" value="G6PD"/>
    <property type="match status" value="1"/>
</dbReference>
<feature type="binding site" evidence="7">
    <location>
        <position position="148"/>
    </location>
    <ligand>
        <name>NADP(+)</name>
        <dbReference type="ChEBI" id="CHEBI:58349"/>
    </ligand>
</feature>
<accession>A0ABW0NCM0</accession>
<keyword evidence="6 7" id="KW-0119">Carbohydrate metabolism</keyword>
<dbReference type="InterPro" id="IPR001282">
    <property type="entry name" value="G6P_DH"/>
</dbReference>
<comment type="caution">
    <text evidence="11">The sequence shown here is derived from an EMBL/GenBank/DDBJ whole genome shotgun (WGS) entry which is preliminary data.</text>
</comment>
<dbReference type="Pfam" id="PF00479">
    <property type="entry name" value="G6PD_N"/>
    <property type="match status" value="1"/>
</dbReference>
<comment type="similarity">
    <text evidence="2 7">Belongs to the glucose-6-phosphate dehydrogenase family.</text>
</comment>
<name>A0ABW0NCM0_9BURK</name>
<evidence type="ECO:0000259" key="10">
    <source>
        <dbReference type="Pfam" id="PF02781"/>
    </source>
</evidence>
<dbReference type="GO" id="GO:0004345">
    <property type="term" value="F:glucose-6-phosphate dehydrogenase activity"/>
    <property type="evidence" value="ECO:0007669"/>
    <property type="project" value="UniProtKB-EC"/>
</dbReference>
<dbReference type="Pfam" id="PF02781">
    <property type="entry name" value="G6PD_C"/>
    <property type="match status" value="1"/>
</dbReference>
<protein>
    <recommendedName>
        <fullName evidence="7">Glucose-6-phosphate 1-dehydrogenase</fullName>
        <shortName evidence="7">G6PD</shortName>
        <ecNumber evidence="7">1.1.1.49</ecNumber>
    </recommendedName>
</protein>
<dbReference type="PRINTS" id="PR00079">
    <property type="entry name" value="G6PDHDRGNASE"/>
</dbReference>
<dbReference type="Proteomes" id="UP001596037">
    <property type="component" value="Unassembled WGS sequence"/>
</dbReference>
<dbReference type="SUPFAM" id="SSF55347">
    <property type="entry name" value="Glyceraldehyde-3-phosphate dehydrogenase-like, C-terminal domain"/>
    <property type="match status" value="1"/>
</dbReference>
<feature type="binding site" evidence="7">
    <location>
        <position position="216"/>
    </location>
    <ligand>
        <name>substrate</name>
    </ligand>
</feature>
<evidence type="ECO:0000256" key="1">
    <source>
        <dbReference type="ARBA" id="ARBA00004937"/>
    </source>
</evidence>
<gene>
    <name evidence="7 11" type="primary">zwf</name>
    <name evidence="11" type="ORF">ACFPOE_07095</name>
</gene>
<dbReference type="EMBL" id="JBHSMF010000006">
    <property type="protein sequence ID" value="MFC5497293.1"/>
    <property type="molecule type" value="Genomic_DNA"/>
</dbReference>
<comment type="function">
    <text evidence="7">Catalyzes the oxidation of glucose 6-phosphate to 6-phosphogluconolactone.</text>
</comment>
<evidence type="ECO:0000256" key="2">
    <source>
        <dbReference type="ARBA" id="ARBA00009975"/>
    </source>
</evidence>
<dbReference type="InterPro" id="IPR036291">
    <property type="entry name" value="NAD(P)-bd_dom_sf"/>
</dbReference>
<feature type="active site" description="Proton acceptor" evidence="7">
    <location>
        <position position="240"/>
    </location>
</feature>
<dbReference type="PIRSF" id="PIRSF000110">
    <property type="entry name" value="G6PD"/>
    <property type="match status" value="1"/>
</dbReference>
<evidence type="ECO:0000256" key="4">
    <source>
        <dbReference type="ARBA" id="ARBA00022857"/>
    </source>
</evidence>
<feature type="binding site" evidence="7">
    <location>
        <position position="54"/>
    </location>
    <ligand>
        <name>NADP(+)</name>
        <dbReference type="ChEBI" id="CHEBI:58349"/>
    </ligand>
</feature>
<evidence type="ECO:0000256" key="5">
    <source>
        <dbReference type="ARBA" id="ARBA00023002"/>
    </source>
</evidence>
<dbReference type="PANTHER" id="PTHR23429">
    <property type="entry name" value="GLUCOSE-6-PHOSPHATE 1-DEHYDROGENASE G6PD"/>
    <property type="match status" value="1"/>
</dbReference>
<feature type="binding site" evidence="7">
    <location>
        <position position="326"/>
    </location>
    <ligand>
        <name>substrate</name>
    </ligand>
</feature>
<feature type="domain" description="Glucose-6-phosphate dehydrogenase C-terminal" evidence="10">
    <location>
        <begin position="190"/>
        <end position="460"/>
    </location>
</feature>
<organism evidence="11 12">
    <name type="scientific">Caenimonas terrae</name>
    <dbReference type="NCBI Taxonomy" id="696074"/>
    <lineage>
        <taxon>Bacteria</taxon>
        <taxon>Pseudomonadati</taxon>
        <taxon>Pseudomonadota</taxon>
        <taxon>Betaproteobacteria</taxon>
        <taxon>Burkholderiales</taxon>
        <taxon>Comamonadaceae</taxon>
        <taxon>Caenimonas</taxon>
    </lineage>
</organism>
<comment type="pathway">
    <text evidence="1 7">Carbohydrate degradation; pentose phosphate pathway; D-ribulose 5-phosphate from D-glucose 6-phosphate (oxidative stage): step 1/3.</text>
</comment>
<comment type="catalytic activity">
    <reaction evidence="7">
        <text>D-glucose 6-phosphate + NADP(+) = 6-phospho-D-glucono-1,5-lactone + NADPH + H(+)</text>
        <dbReference type="Rhea" id="RHEA:15841"/>
        <dbReference type="ChEBI" id="CHEBI:15378"/>
        <dbReference type="ChEBI" id="CHEBI:57783"/>
        <dbReference type="ChEBI" id="CHEBI:57955"/>
        <dbReference type="ChEBI" id="CHEBI:58349"/>
        <dbReference type="ChEBI" id="CHEBI:61548"/>
        <dbReference type="EC" id="1.1.1.49"/>
    </reaction>
</comment>
<dbReference type="InterPro" id="IPR022675">
    <property type="entry name" value="G6P_DH_C"/>
</dbReference>
<feature type="binding site" evidence="7">
    <location>
        <position position="178"/>
    </location>
    <ligand>
        <name>substrate</name>
    </ligand>
</feature>
<evidence type="ECO:0000313" key="11">
    <source>
        <dbReference type="EMBL" id="MFC5497293.1"/>
    </source>
</evidence>
<feature type="binding site" evidence="7">
    <location>
        <position position="235"/>
    </location>
    <ligand>
        <name>substrate</name>
    </ligand>
</feature>
<comment type="caution">
    <text evidence="7">Lacks conserved residue(s) required for the propagation of feature annotation.</text>
</comment>
<keyword evidence="12" id="KW-1185">Reference proteome</keyword>
<dbReference type="NCBIfam" id="TIGR00871">
    <property type="entry name" value="zwf"/>
    <property type="match status" value="1"/>
</dbReference>
<evidence type="ECO:0000256" key="6">
    <source>
        <dbReference type="ARBA" id="ARBA00023277"/>
    </source>
</evidence>
<keyword evidence="5 7" id="KW-0560">Oxidoreductase</keyword>
<evidence type="ECO:0000256" key="8">
    <source>
        <dbReference type="SAM" id="MobiDB-lite"/>
    </source>
</evidence>